<keyword evidence="1" id="KW-0472">Membrane</keyword>
<name>A0A556N110_9FLAO</name>
<organism evidence="2 3">
    <name type="scientific">Fluviicola chungangensis</name>
    <dbReference type="NCBI Taxonomy" id="2597671"/>
    <lineage>
        <taxon>Bacteria</taxon>
        <taxon>Pseudomonadati</taxon>
        <taxon>Bacteroidota</taxon>
        <taxon>Flavobacteriia</taxon>
        <taxon>Flavobacteriales</taxon>
        <taxon>Crocinitomicaceae</taxon>
        <taxon>Fluviicola</taxon>
    </lineage>
</organism>
<dbReference type="OrthoDB" id="9553612at2"/>
<dbReference type="RefSeq" id="WP_144332825.1">
    <property type="nucleotide sequence ID" value="NZ_VLPL01000003.1"/>
</dbReference>
<evidence type="ECO:0000313" key="3">
    <source>
        <dbReference type="Proteomes" id="UP000316008"/>
    </source>
</evidence>
<gene>
    <name evidence="2" type="ORF">FO442_08980</name>
</gene>
<protein>
    <submittedName>
        <fullName evidence="2">Uncharacterized protein</fullName>
    </submittedName>
</protein>
<accession>A0A556N110</accession>
<keyword evidence="1" id="KW-1133">Transmembrane helix</keyword>
<keyword evidence="3" id="KW-1185">Reference proteome</keyword>
<proteinExistence type="predicted"/>
<comment type="caution">
    <text evidence="2">The sequence shown here is derived from an EMBL/GenBank/DDBJ whole genome shotgun (WGS) entry which is preliminary data.</text>
</comment>
<sequence length="197" mass="22797">MKRFLALLIPIVLLLIAIPFLLDRGMIVPAKVVGVILILLTTISLRIWLRRALKEKLSLDAVKFNVNHRYYLNEVSPIYRKMSKAEKKGLEKRMGKLLSDLQFDDTTREELNVEEMLAYALFQILTVYHDSYRSLKGMMIVFDQTNNTGELKISEGKYVLLNPVLLESILKEHQTLESFNRSNTPIIGQLREVYLKS</sequence>
<evidence type="ECO:0000313" key="2">
    <source>
        <dbReference type="EMBL" id="TSJ45870.1"/>
    </source>
</evidence>
<dbReference type="AlphaFoldDB" id="A0A556N110"/>
<dbReference type="Proteomes" id="UP000316008">
    <property type="component" value="Unassembled WGS sequence"/>
</dbReference>
<keyword evidence="1" id="KW-0812">Transmembrane</keyword>
<evidence type="ECO:0000256" key="1">
    <source>
        <dbReference type="SAM" id="Phobius"/>
    </source>
</evidence>
<dbReference type="EMBL" id="VLPL01000003">
    <property type="protein sequence ID" value="TSJ45870.1"/>
    <property type="molecule type" value="Genomic_DNA"/>
</dbReference>
<reference evidence="2 3" key="1">
    <citation type="submission" date="2019-07" db="EMBL/GenBank/DDBJ databases">
        <authorList>
            <person name="Huq M.A."/>
        </authorList>
    </citation>
    <scope>NUCLEOTIDE SEQUENCE [LARGE SCALE GENOMIC DNA]</scope>
    <source>
        <strain evidence="2 3">MAH-3</strain>
    </source>
</reference>
<feature type="transmembrane region" description="Helical" evidence="1">
    <location>
        <begin position="29"/>
        <end position="49"/>
    </location>
</feature>